<dbReference type="InterPro" id="IPR041679">
    <property type="entry name" value="DNA2/NAM7-like_C"/>
</dbReference>
<dbReference type="Proteomes" id="UP000799438">
    <property type="component" value="Unassembled WGS sequence"/>
</dbReference>
<dbReference type="AlphaFoldDB" id="A0A6A6ATP1"/>
<dbReference type="PANTHER" id="PTHR10887">
    <property type="entry name" value="DNA2/NAM7 HELICASE FAMILY"/>
    <property type="match status" value="1"/>
</dbReference>
<proteinExistence type="predicted"/>
<dbReference type="RefSeq" id="XP_033391058.1">
    <property type="nucleotide sequence ID" value="XM_033542747.1"/>
</dbReference>
<dbReference type="OrthoDB" id="3946766at2759"/>
<evidence type="ECO:0000313" key="3">
    <source>
        <dbReference type="Proteomes" id="UP000799438"/>
    </source>
</evidence>
<keyword evidence="3" id="KW-1185">Reference proteome</keyword>
<gene>
    <name evidence="2" type="ORF">K452DRAFT_303607</name>
</gene>
<dbReference type="InterPro" id="IPR027417">
    <property type="entry name" value="P-loop_NTPase"/>
</dbReference>
<dbReference type="CDD" id="cd18808">
    <property type="entry name" value="SF1_C_Upf1"/>
    <property type="match status" value="1"/>
</dbReference>
<reference evidence="2" key="1">
    <citation type="journal article" date="2020" name="Stud. Mycol.">
        <title>101 Dothideomycetes genomes: a test case for predicting lifestyles and emergence of pathogens.</title>
        <authorList>
            <person name="Haridas S."/>
            <person name="Albert R."/>
            <person name="Binder M."/>
            <person name="Bloem J."/>
            <person name="Labutti K."/>
            <person name="Salamov A."/>
            <person name="Andreopoulos B."/>
            <person name="Baker S."/>
            <person name="Barry K."/>
            <person name="Bills G."/>
            <person name="Bluhm B."/>
            <person name="Cannon C."/>
            <person name="Castanera R."/>
            <person name="Culley D."/>
            <person name="Daum C."/>
            <person name="Ezra D."/>
            <person name="Gonzalez J."/>
            <person name="Henrissat B."/>
            <person name="Kuo A."/>
            <person name="Liang C."/>
            <person name="Lipzen A."/>
            <person name="Lutzoni F."/>
            <person name="Magnuson J."/>
            <person name="Mondo S."/>
            <person name="Nolan M."/>
            <person name="Ohm R."/>
            <person name="Pangilinan J."/>
            <person name="Park H.-J."/>
            <person name="Ramirez L."/>
            <person name="Alfaro M."/>
            <person name="Sun H."/>
            <person name="Tritt A."/>
            <person name="Yoshinaga Y."/>
            <person name="Zwiers L.-H."/>
            <person name="Turgeon B."/>
            <person name="Goodwin S."/>
            <person name="Spatafora J."/>
            <person name="Crous P."/>
            <person name="Grigoriev I."/>
        </authorList>
    </citation>
    <scope>NUCLEOTIDE SEQUENCE</scope>
    <source>
        <strain evidence="2">CBS 121167</strain>
    </source>
</reference>
<dbReference type="InterPro" id="IPR047187">
    <property type="entry name" value="SF1_C_Upf1"/>
</dbReference>
<dbReference type="Gene3D" id="3.40.50.300">
    <property type="entry name" value="P-loop containing nucleotide triphosphate hydrolases"/>
    <property type="match status" value="2"/>
</dbReference>
<dbReference type="EMBL" id="ML995597">
    <property type="protein sequence ID" value="KAF2135339.1"/>
    <property type="molecule type" value="Genomic_DNA"/>
</dbReference>
<name>A0A6A6ATP1_9PEZI</name>
<dbReference type="SUPFAM" id="SSF52540">
    <property type="entry name" value="P-loop containing nucleoside triphosphate hydrolases"/>
    <property type="match status" value="1"/>
</dbReference>
<organism evidence="2 3">
    <name type="scientific">Aplosporella prunicola CBS 121167</name>
    <dbReference type="NCBI Taxonomy" id="1176127"/>
    <lineage>
        <taxon>Eukaryota</taxon>
        <taxon>Fungi</taxon>
        <taxon>Dikarya</taxon>
        <taxon>Ascomycota</taxon>
        <taxon>Pezizomycotina</taxon>
        <taxon>Dothideomycetes</taxon>
        <taxon>Dothideomycetes incertae sedis</taxon>
        <taxon>Botryosphaeriales</taxon>
        <taxon>Aplosporellaceae</taxon>
        <taxon>Aplosporella</taxon>
    </lineage>
</organism>
<dbReference type="Pfam" id="PF13087">
    <property type="entry name" value="AAA_12"/>
    <property type="match status" value="1"/>
</dbReference>
<sequence>MTNLYRQTRVRFKFELHGAVNLVKLWFKDKSKMDRPRVAPLGSIMELTVKFPNINRTVKLTGTVVEDSLKPITDIVIEDPLNSNEHTHMLVKQGFDTFDPKTFYDGLVIIVEDEVTTNRCFNAVEWIPDPEKLKGVDIALLVGLRRPSAKDPGFFRNKYLSDNTRTKTFTGVLHRDAYKVFENNTLTRALSATLKSPAGVVIDFGPPGTGKTRTGMIRVEALAECGELVLVTASTNAAVEAAFRKFKEITYLESSTYCLFKGDDLDKSASQFHVLRKHGQTDALMVVDGFLAKLATMIKKISESPRHKYYKELASITDICVPMAAYLGLIEAIALSGDHMQLESLVASQEANEASDFLKSTVFEKLFVEGPPPPGYFYTMFTRSHRMHKDIGTWISSEFYNNALQFKYTGAPIFSIVKRIFAPLAENGIWNGRRRMAIDVSRGIDGVQALSMTYQDTTSRYNTREAEAVVIFARTLLNYEPADEAQTPKIQPGDMQIVTPYSAQMREIQKQLYSTGLPDVRVKTTRGMQSDEARIVLVSLVSNNEDPLDVDIIKEKRQLNSALSRASDFLAIFGNWKTWMQAKADEERRALTKTGCTDTGDLATLFSLVSSVEQEKDIIIMGHIYRCIKGKSKAL</sequence>
<protein>
    <recommendedName>
        <fullName evidence="1">DNA2/NAM7 helicase-like C-terminal domain-containing protein</fullName>
    </recommendedName>
</protein>
<dbReference type="PANTHER" id="PTHR10887:SF495">
    <property type="entry name" value="HELICASE SENATAXIN ISOFORM X1-RELATED"/>
    <property type="match status" value="1"/>
</dbReference>
<feature type="domain" description="DNA2/NAM7 helicase-like C-terminal" evidence="1">
    <location>
        <begin position="359"/>
        <end position="575"/>
    </location>
</feature>
<evidence type="ECO:0000313" key="2">
    <source>
        <dbReference type="EMBL" id="KAF2135339.1"/>
    </source>
</evidence>
<dbReference type="GeneID" id="54300244"/>
<evidence type="ECO:0000259" key="1">
    <source>
        <dbReference type="Pfam" id="PF13087"/>
    </source>
</evidence>
<dbReference type="InterPro" id="IPR045055">
    <property type="entry name" value="DNA2/NAM7-like"/>
</dbReference>
<accession>A0A6A6ATP1</accession>